<accession>A0A6M6DUR1</accession>
<dbReference type="Pfam" id="PF00313">
    <property type="entry name" value="CSD"/>
    <property type="match status" value="1"/>
</dbReference>
<evidence type="ECO:0000256" key="2">
    <source>
        <dbReference type="ARBA" id="ARBA00022490"/>
    </source>
</evidence>
<dbReference type="CDD" id="cd04458">
    <property type="entry name" value="CSP_CDS"/>
    <property type="match status" value="1"/>
</dbReference>
<evidence type="ECO:0000313" key="7">
    <source>
        <dbReference type="Proteomes" id="UP000501076"/>
    </source>
</evidence>
<evidence type="ECO:0000259" key="5">
    <source>
        <dbReference type="PROSITE" id="PS51857"/>
    </source>
</evidence>
<dbReference type="FunFam" id="2.40.50.140:FF:000006">
    <property type="entry name" value="Cold shock protein CspC"/>
    <property type="match status" value="1"/>
</dbReference>
<feature type="domain" description="CSD" evidence="5">
    <location>
        <begin position="3"/>
        <end position="68"/>
    </location>
</feature>
<dbReference type="InterPro" id="IPR012340">
    <property type="entry name" value="NA-bd_OB-fold"/>
</dbReference>
<dbReference type="InterPro" id="IPR002059">
    <property type="entry name" value="CSP_DNA-bd"/>
</dbReference>
<evidence type="ECO:0000313" key="6">
    <source>
        <dbReference type="EMBL" id="QJX76429.1"/>
    </source>
</evidence>
<dbReference type="InterPro" id="IPR011129">
    <property type="entry name" value="CSD"/>
</dbReference>
<dbReference type="GO" id="GO:0005737">
    <property type="term" value="C:cytoplasm"/>
    <property type="evidence" value="ECO:0007669"/>
    <property type="project" value="UniProtKB-SubCell"/>
</dbReference>
<dbReference type="PROSITE" id="PS51857">
    <property type="entry name" value="CSD_2"/>
    <property type="match status" value="1"/>
</dbReference>
<keyword evidence="2" id="KW-0963">Cytoplasm</keyword>
<dbReference type="PANTHER" id="PTHR11544">
    <property type="entry name" value="COLD SHOCK DOMAIN CONTAINING PROTEINS"/>
    <property type="match status" value="1"/>
</dbReference>
<dbReference type="SMART" id="SM00357">
    <property type="entry name" value="CSP"/>
    <property type="match status" value="1"/>
</dbReference>
<dbReference type="Gene3D" id="2.40.50.140">
    <property type="entry name" value="Nucleic acid-binding proteins"/>
    <property type="match status" value="1"/>
</dbReference>
<dbReference type="GO" id="GO:0010468">
    <property type="term" value="P:regulation of gene expression"/>
    <property type="evidence" value="ECO:0007669"/>
    <property type="project" value="UniProtKB-ARBA"/>
</dbReference>
<dbReference type="GO" id="GO:0051252">
    <property type="term" value="P:regulation of RNA metabolic process"/>
    <property type="evidence" value="ECO:0007669"/>
    <property type="project" value="UniProtKB-ARBA"/>
</dbReference>
<evidence type="ECO:0000256" key="4">
    <source>
        <dbReference type="SAM" id="MobiDB-lite"/>
    </source>
</evidence>
<gene>
    <name evidence="6" type="ORF">FDZ14_09590</name>
</gene>
<dbReference type="SUPFAM" id="SSF50249">
    <property type="entry name" value="Nucleic acid-binding proteins"/>
    <property type="match status" value="1"/>
</dbReference>
<keyword evidence="3" id="KW-0010">Activator</keyword>
<dbReference type="AlphaFoldDB" id="A0A6M6DUR1"/>
<evidence type="ECO:0000256" key="3">
    <source>
        <dbReference type="ARBA" id="ARBA00023159"/>
    </source>
</evidence>
<evidence type="ECO:0000256" key="1">
    <source>
        <dbReference type="ARBA" id="ARBA00004496"/>
    </source>
</evidence>
<organism evidence="6 7">
    <name type="scientific">Priestia megaterium</name>
    <name type="common">Bacillus megaterium</name>
    <dbReference type="NCBI Taxonomy" id="1404"/>
    <lineage>
        <taxon>Bacteria</taxon>
        <taxon>Bacillati</taxon>
        <taxon>Bacillota</taxon>
        <taxon>Bacilli</taxon>
        <taxon>Bacillales</taxon>
        <taxon>Bacillaceae</taxon>
        <taxon>Priestia</taxon>
    </lineage>
</organism>
<comment type="subcellular location">
    <subcellularLocation>
        <location evidence="1">Cytoplasm</location>
    </subcellularLocation>
</comment>
<dbReference type="PRINTS" id="PR00050">
    <property type="entry name" value="COLDSHOCK"/>
</dbReference>
<dbReference type="InterPro" id="IPR012156">
    <property type="entry name" value="Cold_shock_CspA"/>
</dbReference>
<proteinExistence type="predicted"/>
<dbReference type="InterPro" id="IPR050181">
    <property type="entry name" value="Cold_shock_domain"/>
</dbReference>
<feature type="region of interest" description="Disordered" evidence="4">
    <location>
        <begin position="1"/>
        <end position="24"/>
    </location>
</feature>
<protein>
    <submittedName>
        <fullName evidence="6">Cold-shock protein</fullName>
    </submittedName>
</protein>
<sequence length="71" mass="7779">MSKHKGTVKSFNESKGSGFITPEDGSKEVFVHSNAIDREEYKNLAEGQKVEFEIQEGAKGPSAIKVHPVDC</sequence>
<name>A0A6M6DUR1_PRIMG</name>
<dbReference type="EMBL" id="CP045272">
    <property type="protein sequence ID" value="QJX76429.1"/>
    <property type="molecule type" value="Genomic_DNA"/>
</dbReference>
<dbReference type="PIRSF" id="PIRSF002599">
    <property type="entry name" value="Cold_shock_A"/>
    <property type="match status" value="1"/>
</dbReference>
<dbReference type="RefSeq" id="WP_047931369.1">
    <property type="nucleotide sequence ID" value="NZ_CM125446.1"/>
</dbReference>
<dbReference type="Proteomes" id="UP000501076">
    <property type="component" value="Chromosome"/>
</dbReference>
<dbReference type="GO" id="GO:0003676">
    <property type="term" value="F:nucleic acid binding"/>
    <property type="evidence" value="ECO:0007669"/>
    <property type="project" value="InterPro"/>
</dbReference>
<reference evidence="6 7" key="1">
    <citation type="submission" date="2019-10" db="EMBL/GenBank/DDBJ databases">
        <title>Complete genome sequences for adaption low water activity.</title>
        <authorList>
            <person name="Zhao L."/>
            <person name="Zhong J."/>
        </authorList>
    </citation>
    <scope>NUCLEOTIDE SEQUENCE [LARGE SCALE GENOMIC DNA]</scope>
    <source>
        <strain evidence="6 7">FDU301</strain>
    </source>
</reference>